<dbReference type="PANTHER" id="PTHR23306">
    <property type="entry name" value="TUMOR SUSCEPTIBILITY GENE 101 PROTEIN-RELATED"/>
    <property type="match status" value="1"/>
</dbReference>
<accession>A0A1U8B0X3</accession>
<evidence type="ECO:0000256" key="4">
    <source>
        <dbReference type="ARBA" id="ARBA00022753"/>
    </source>
</evidence>
<dbReference type="Pfam" id="PF09454">
    <property type="entry name" value="Vps23_core"/>
    <property type="match status" value="1"/>
</dbReference>
<keyword evidence="3" id="KW-0813">Transport</keyword>
<dbReference type="Gene3D" id="6.10.140.820">
    <property type="match status" value="1"/>
</dbReference>
<dbReference type="InterPro" id="IPR052070">
    <property type="entry name" value="ESCRT-I_UEV_domain"/>
</dbReference>
<dbReference type="PROSITE" id="PS51322">
    <property type="entry name" value="UEV"/>
    <property type="match status" value="1"/>
</dbReference>
<dbReference type="PROSITE" id="PS51312">
    <property type="entry name" value="SB"/>
    <property type="match status" value="1"/>
</dbReference>
<dbReference type="RefSeq" id="XP_010274292.1">
    <property type="nucleotide sequence ID" value="XM_010275990.1"/>
</dbReference>
<dbReference type="OrthoDB" id="306304at2759"/>
<gene>
    <name evidence="8" type="primary">LOC104609618</name>
</gene>
<proteinExistence type="inferred from homology"/>
<reference evidence="8" key="1">
    <citation type="submission" date="2025-08" db="UniProtKB">
        <authorList>
            <consortium name="RefSeq"/>
        </authorList>
    </citation>
    <scope>IDENTIFICATION</scope>
</reference>
<dbReference type="GO" id="GO:0043130">
    <property type="term" value="F:ubiquitin binding"/>
    <property type="evidence" value="ECO:0000318"/>
    <property type="project" value="GO_Central"/>
</dbReference>
<protein>
    <submittedName>
        <fullName evidence="8">Protein ELC-like</fullName>
    </submittedName>
</protein>
<dbReference type="PANTHER" id="PTHR23306:SF21">
    <property type="entry name" value="UBIQUITIN-CONJUGATING ENZYME_RWD-LIKE PROTEIN"/>
    <property type="match status" value="1"/>
</dbReference>
<dbReference type="GeneID" id="104609618"/>
<dbReference type="InterPro" id="IPR037202">
    <property type="entry name" value="ESCRT_assembly_dom"/>
</dbReference>
<dbReference type="STRING" id="4432.A0A1U8B0X3"/>
<evidence type="ECO:0000256" key="6">
    <source>
        <dbReference type="ARBA" id="ARBA00023054"/>
    </source>
</evidence>
<evidence type="ECO:0000313" key="8">
    <source>
        <dbReference type="RefSeq" id="XP_010274292.1"/>
    </source>
</evidence>
<keyword evidence="4" id="KW-0967">Endosome</keyword>
<keyword evidence="5" id="KW-0653">Protein transport</keyword>
<dbReference type="InterPro" id="IPR017916">
    <property type="entry name" value="SB_dom"/>
</dbReference>
<dbReference type="InterPro" id="IPR016135">
    <property type="entry name" value="UBQ-conjugating_enzyme/RWD"/>
</dbReference>
<comment type="similarity">
    <text evidence="2">Belongs to the ubiquitin-conjugating enzyme family. UEV subfamily.</text>
</comment>
<dbReference type="eggNOG" id="KOG2391">
    <property type="taxonomic scope" value="Eukaryota"/>
</dbReference>
<dbReference type="CDD" id="cd11685">
    <property type="entry name" value="UEV_TSG101-like"/>
    <property type="match status" value="1"/>
</dbReference>
<dbReference type="AlphaFoldDB" id="A0A1U8B0X3"/>
<evidence type="ECO:0000256" key="5">
    <source>
        <dbReference type="ARBA" id="ARBA00022927"/>
    </source>
</evidence>
<dbReference type="Pfam" id="PF05743">
    <property type="entry name" value="UEV"/>
    <property type="match status" value="1"/>
</dbReference>
<dbReference type="Proteomes" id="UP000189703">
    <property type="component" value="Unplaced"/>
</dbReference>
<evidence type="ECO:0000256" key="2">
    <source>
        <dbReference type="ARBA" id="ARBA00009594"/>
    </source>
</evidence>
<name>A0A1U8B0X3_NELNU</name>
<organism evidence="7 8">
    <name type="scientific">Nelumbo nucifera</name>
    <name type="common">Sacred lotus</name>
    <dbReference type="NCBI Taxonomy" id="4432"/>
    <lineage>
        <taxon>Eukaryota</taxon>
        <taxon>Viridiplantae</taxon>
        <taxon>Streptophyta</taxon>
        <taxon>Embryophyta</taxon>
        <taxon>Tracheophyta</taxon>
        <taxon>Spermatophyta</taxon>
        <taxon>Magnoliopsida</taxon>
        <taxon>Proteales</taxon>
        <taxon>Nelumbonaceae</taxon>
        <taxon>Nelumbo</taxon>
    </lineage>
</organism>
<evidence type="ECO:0000256" key="3">
    <source>
        <dbReference type="ARBA" id="ARBA00022448"/>
    </source>
</evidence>
<dbReference type="KEGG" id="nnu:104609618"/>
<evidence type="ECO:0000313" key="7">
    <source>
        <dbReference type="Proteomes" id="UP000189703"/>
    </source>
</evidence>
<dbReference type="Gene3D" id="3.10.110.10">
    <property type="entry name" value="Ubiquitin Conjugating Enzyme"/>
    <property type="match status" value="1"/>
</dbReference>
<dbReference type="SUPFAM" id="SSF54495">
    <property type="entry name" value="UBC-like"/>
    <property type="match status" value="1"/>
</dbReference>
<evidence type="ECO:0000256" key="1">
    <source>
        <dbReference type="ARBA" id="ARBA00004177"/>
    </source>
</evidence>
<dbReference type="GO" id="GO:0008333">
    <property type="term" value="P:endosome to lysosome transport"/>
    <property type="evidence" value="ECO:0000318"/>
    <property type="project" value="GO_Central"/>
</dbReference>
<dbReference type="FunCoup" id="A0A1U8B0X3">
    <property type="interactions" value="135"/>
</dbReference>
<keyword evidence="6" id="KW-0175">Coiled coil</keyword>
<dbReference type="GO" id="GO:0000813">
    <property type="term" value="C:ESCRT I complex"/>
    <property type="evidence" value="ECO:0000318"/>
    <property type="project" value="GO_Central"/>
</dbReference>
<keyword evidence="7" id="KW-1185">Reference proteome</keyword>
<comment type="subcellular location">
    <subcellularLocation>
        <location evidence="1">Endosome</location>
    </subcellularLocation>
</comment>
<sequence length="333" mass="37586">MAPQPSIRFVDAALSRTSPCVLSYRNTDQKWLIRQHLLSLLQEFPTLSPSTDTFVHDDGTTVYLLNVSGSLLVTHATPTVPLTIWLHQDYPNAPPIVFLSPTPTNPILPHHPFVDPSGVTTSPYLQTWHYTHSNLSDLTHNLVCLFAHQHPFISPSRSFIRRFTNPSLVSKVEAIDRLFGALHCDMVDLNSKAVQEIQELSKVQAQLVDRAHVAKTILVGLEHERTSLKQRVTELTEESDVLLNWLKVNGSNYVVGTSGDEIEAFEASDEDSRIMLDCVAEDLAIEDCIYELDRTVAEGVVTFDQYMKQIRSLAREQFFHRATQMKLRPQTSV</sequence>
<dbReference type="GO" id="GO:0015031">
    <property type="term" value="P:protein transport"/>
    <property type="evidence" value="ECO:0007669"/>
    <property type="project" value="UniProtKB-UniRule"/>
</dbReference>
<dbReference type="SUPFAM" id="SSF140111">
    <property type="entry name" value="Endosomal sorting complex assembly domain"/>
    <property type="match status" value="1"/>
</dbReference>
<dbReference type="InterPro" id="IPR008883">
    <property type="entry name" value="UEV_N"/>
</dbReference>
<dbReference type="OMA" id="PDQKWLI"/>